<dbReference type="EMBL" id="CP090031">
    <property type="protein sequence ID" value="UPK91342.1"/>
    <property type="molecule type" value="Genomic_DNA"/>
</dbReference>
<evidence type="ECO:0000313" key="2">
    <source>
        <dbReference type="Proteomes" id="UP000830768"/>
    </source>
</evidence>
<sequence>MASHLQNQRHRQRPAFEPLLEGVHLQKGRETDGAQCWSVQTPPGSRKPCSTVDPALFPKKPPSICLSPWPSETCARDALPANTSKMGAETPPSKHGSQSGRYPLAKSSLDSCSGSARYVRACELMR</sequence>
<keyword evidence="2" id="KW-1185">Reference proteome</keyword>
<proteinExistence type="predicted"/>
<evidence type="ECO:0000313" key="1">
    <source>
        <dbReference type="EMBL" id="UPK91342.1"/>
    </source>
</evidence>
<organism evidence="1 2">
    <name type="scientific">Fusarium solani subsp. cucurbitae</name>
    <name type="common">Neocosmosporum cucurbitae</name>
    <dbReference type="NCBI Taxonomy" id="2747967"/>
    <lineage>
        <taxon>Eukaryota</taxon>
        <taxon>Fungi</taxon>
        <taxon>Dikarya</taxon>
        <taxon>Ascomycota</taxon>
        <taxon>Pezizomycotina</taxon>
        <taxon>Sordariomycetes</taxon>
        <taxon>Hypocreomycetidae</taxon>
        <taxon>Hypocreales</taxon>
        <taxon>Nectriaceae</taxon>
        <taxon>Fusarium</taxon>
        <taxon>Fusarium solani species complex</taxon>
    </lineage>
</organism>
<reference evidence="1" key="1">
    <citation type="submission" date="2021-11" db="EMBL/GenBank/DDBJ databases">
        <title>Fusarium solani-melongenae Genome sequencing and assembly.</title>
        <authorList>
            <person name="Xie S."/>
            <person name="Huang L."/>
            <person name="Zhang X."/>
        </authorList>
    </citation>
    <scope>NUCLEOTIDE SEQUENCE</scope>
    <source>
        <strain evidence="1">CRI 24-3</strain>
    </source>
</reference>
<dbReference type="Proteomes" id="UP000830768">
    <property type="component" value="Chromosome 2"/>
</dbReference>
<protein>
    <submittedName>
        <fullName evidence="1">Uncharacterized protein</fullName>
    </submittedName>
</protein>
<gene>
    <name evidence="1" type="ORF">LCI18_002277</name>
</gene>
<accession>A0ACD3YQZ0</accession>
<name>A0ACD3YQZ0_FUSSC</name>